<feature type="transmembrane region" description="Helical" evidence="2">
    <location>
        <begin position="361"/>
        <end position="384"/>
    </location>
</feature>
<sequence>MTTPPEGHPIYGPAPYGGGRPAPAPDSSGGHPGAGHAPPVTSHAPPGPGYPPHPGAQPGLQPGLQPGQPGAAYPGHGFPPPGYAPVAPRPAFPHPEPRPYHLMFRTWNYAWWRPVVGLFALLAGMLVIIPVVLLPLLLVAAAIDGGGAEVSEAFSGLGGGELTPSGLLYLNLTLAALILWTWLLVRVLHSLRPRWLSSVRPKLRWPYLFACLGLAVIALIAQVVVGALVPSDVPGTDATEPNPVDGRTIALLLIVLLTTPLQAAGEEYAFRGYLLQALGALLRHRWVTIVLTALLFATAHLQFDPPLFLDRFLFGLVAAWLVIRTGGLEAGIALHVLNNYLALGFAVFFSDLTEALDPGDVSWWNVPVSLTQSLVYAALAAWVAGRMGLQTHTRPPVEEGPGQPLAHDGVTLTKAG</sequence>
<dbReference type="AlphaFoldDB" id="A0A6J4KUK6"/>
<feature type="region of interest" description="Disordered" evidence="1">
    <location>
        <begin position="1"/>
        <end position="79"/>
    </location>
</feature>
<feature type="transmembrane region" description="Helical" evidence="2">
    <location>
        <begin position="249"/>
        <end position="270"/>
    </location>
</feature>
<dbReference type="GO" id="GO:0080120">
    <property type="term" value="P:CAAX-box protein maturation"/>
    <property type="evidence" value="ECO:0007669"/>
    <property type="project" value="UniProtKB-ARBA"/>
</dbReference>
<dbReference type="InterPro" id="IPR052710">
    <property type="entry name" value="CAAX_protease"/>
</dbReference>
<evidence type="ECO:0000259" key="3">
    <source>
        <dbReference type="Pfam" id="PF02517"/>
    </source>
</evidence>
<feature type="transmembrane region" description="Helical" evidence="2">
    <location>
        <begin position="205"/>
        <end position="229"/>
    </location>
</feature>
<organism evidence="4">
    <name type="scientific">uncultured Nocardioidaceae bacterium</name>
    <dbReference type="NCBI Taxonomy" id="253824"/>
    <lineage>
        <taxon>Bacteria</taxon>
        <taxon>Bacillati</taxon>
        <taxon>Actinomycetota</taxon>
        <taxon>Actinomycetes</taxon>
        <taxon>Propionibacteriales</taxon>
        <taxon>Nocardioidaceae</taxon>
        <taxon>environmental samples</taxon>
    </lineage>
</organism>
<feature type="transmembrane region" description="Helical" evidence="2">
    <location>
        <begin position="115"/>
        <end position="143"/>
    </location>
</feature>
<feature type="transmembrane region" description="Helical" evidence="2">
    <location>
        <begin position="330"/>
        <end position="349"/>
    </location>
</feature>
<dbReference type="PANTHER" id="PTHR36435:SF1">
    <property type="entry name" value="CAAX AMINO TERMINAL PROTEASE FAMILY PROTEIN"/>
    <property type="match status" value="1"/>
</dbReference>
<evidence type="ECO:0000256" key="2">
    <source>
        <dbReference type="SAM" id="Phobius"/>
    </source>
</evidence>
<evidence type="ECO:0000313" key="4">
    <source>
        <dbReference type="EMBL" id="CAA9315527.1"/>
    </source>
</evidence>
<gene>
    <name evidence="4" type="ORF">AVDCRST_MAG24-63</name>
</gene>
<feature type="transmembrane region" description="Helical" evidence="2">
    <location>
        <begin position="307"/>
        <end position="323"/>
    </location>
</feature>
<evidence type="ECO:0000256" key="1">
    <source>
        <dbReference type="SAM" id="MobiDB-lite"/>
    </source>
</evidence>
<keyword evidence="2" id="KW-1133">Transmembrane helix</keyword>
<feature type="compositionally biased region" description="Pro residues" evidence="1">
    <location>
        <begin position="45"/>
        <end position="55"/>
    </location>
</feature>
<protein>
    <submittedName>
        <fullName evidence="4">Abortive infection protein</fullName>
    </submittedName>
</protein>
<name>A0A6J4KUK6_9ACTN</name>
<dbReference type="Pfam" id="PF02517">
    <property type="entry name" value="Rce1-like"/>
    <property type="match status" value="1"/>
</dbReference>
<accession>A0A6J4KUK6</accession>
<feature type="transmembrane region" description="Helical" evidence="2">
    <location>
        <begin position="282"/>
        <end position="301"/>
    </location>
</feature>
<keyword evidence="2" id="KW-0472">Membrane</keyword>
<dbReference type="GO" id="GO:0004175">
    <property type="term" value="F:endopeptidase activity"/>
    <property type="evidence" value="ECO:0007669"/>
    <property type="project" value="UniProtKB-ARBA"/>
</dbReference>
<dbReference type="InterPro" id="IPR003675">
    <property type="entry name" value="Rce1/LyrA-like_dom"/>
</dbReference>
<feature type="transmembrane region" description="Helical" evidence="2">
    <location>
        <begin position="167"/>
        <end position="185"/>
    </location>
</feature>
<dbReference type="EMBL" id="CADCUF010000011">
    <property type="protein sequence ID" value="CAA9315527.1"/>
    <property type="molecule type" value="Genomic_DNA"/>
</dbReference>
<reference evidence="4" key="1">
    <citation type="submission" date="2020-02" db="EMBL/GenBank/DDBJ databases">
        <authorList>
            <person name="Meier V. D."/>
        </authorList>
    </citation>
    <scope>NUCLEOTIDE SEQUENCE</scope>
    <source>
        <strain evidence="4">AVDCRST_MAG24</strain>
    </source>
</reference>
<dbReference type="PANTHER" id="PTHR36435">
    <property type="entry name" value="SLR1288 PROTEIN"/>
    <property type="match status" value="1"/>
</dbReference>
<feature type="compositionally biased region" description="Low complexity" evidence="1">
    <location>
        <begin position="25"/>
        <end position="39"/>
    </location>
</feature>
<proteinExistence type="predicted"/>
<feature type="compositionally biased region" description="Low complexity" evidence="1">
    <location>
        <begin position="56"/>
        <end position="76"/>
    </location>
</feature>
<keyword evidence="2" id="KW-0812">Transmembrane</keyword>
<feature type="domain" description="CAAX prenyl protease 2/Lysostaphin resistance protein A-like" evidence="3">
    <location>
        <begin position="250"/>
        <end position="341"/>
    </location>
</feature>